<evidence type="ECO:0000313" key="3">
    <source>
        <dbReference type="Proteomes" id="UP001285636"/>
    </source>
</evidence>
<feature type="non-terminal residue" evidence="2">
    <location>
        <position position="70"/>
    </location>
</feature>
<dbReference type="SUPFAM" id="SSF56801">
    <property type="entry name" value="Acetyl-CoA synthetase-like"/>
    <property type="match status" value="1"/>
</dbReference>
<dbReference type="Pfam" id="PF00501">
    <property type="entry name" value="AMP-binding"/>
    <property type="match status" value="1"/>
</dbReference>
<dbReference type="Gene3D" id="3.40.50.12780">
    <property type="entry name" value="N-terminal domain of ligase-like"/>
    <property type="match status" value="1"/>
</dbReference>
<organism evidence="2 3">
    <name type="scientific">Alkalihalophilus pseudofirmus</name>
    <name type="common">Bacillus pseudofirmus</name>
    <dbReference type="NCBI Taxonomy" id="79885"/>
    <lineage>
        <taxon>Bacteria</taxon>
        <taxon>Bacillati</taxon>
        <taxon>Bacillota</taxon>
        <taxon>Bacilli</taxon>
        <taxon>Bacillales</taxon>
        <taxon>Bacillaceae</taxon>
        <taxon>Alkalihalophilus</taxon>
    </lineage>
</organism>
<evidence type="ECO:0000259" key="1">
    <source>
        <dbReference type="Pfam" id="PF00501"/>
    </source>
</evidence>
<proteinExistence type="predicted"/>
<dbReference type="GO" id="GO:0016874">
    <property type="term" value="F:ligase activity"/>
    <property type="evidence" value="ECO:0007669"/>
    <property type="project" value="UniProtKB-KW"/>
</dbReference>
<dbReference type="AlphaFoldDB" id="A0AAJ2U647"/>
<dbReference type="Proteomes" id="UP001285636">
    <property type="component" value="Unassembled WGS sequence"/>
</dbReference>
<accession>A0AAJ2U647</accession>
<dbReference type="RefSeq" id="WP_323468265.1">
    <property type="nucleotide sequence ID" value="NZ_JAWJAY010001264.1"/>
</dbReference>
<dbReference type="InterPro" id="IPR042099">
    <property type="entry name" value="ANL_N_sf"/>
</dbReference>
<name>A0AAJ2U647_ALKPS</name>
<gene>
    <name evidence="2" type="ORF">RYX45_24430</name>
</gene>
<feature type="domain" description="AMP-dependent synthetase/ligase" evidence="1">
    <location>
        <begin position="14"/>
        <end position="70"/>
    </location>
</feature>
<protein>
    <submittedName>
        <fullName evidence="2">D-alanine--poly(Phosphoribitol) ligase subunit DltA</fullName>
    </submittedName>
</protein>
<reference evidence="2" key="1">
    <citation type="submission" date="2023-10" db="EMBL/GenBank/DDBJ databases">
        <title>Screening of Alkalihalophilus pseudofirmusBZ-TG-HK211 and Its Alleviation of Salt Stress on Rapeseed Growth.</title>
        <authorList>
            <person name="Zhao B."/>
            <person name="Guo T."/>
        </authorList>
    </citation>
    <scope>NUCLEOTIDE SEQUENCE</scope>
    <source>
        <strain evidence="2">BZ-TG-HK211</strain>
    </source>
</reference>
<comment type="caution">
    <text evidence="2">The sequence shown here is derived from an EMBL/GenBank/DDBJ whole genome shotgun (WGS) entry which is preliminary data.</text>
</comment>
<dbReference type="InterPro" id="IPR000873">
    <property type="entry name" value="AMP-dep_synth/lig_dom"/>
</dbReference>
<dbReference type="EMBL" id="JAWJAY010001264">
    <property type="protein sequence ID" value="MDV2888312.1"/>
    <property type="molecule type" value="Genomic_DNA"/>
</dbReference>
<evidence type="ECO:0000313" key="2">
    <source>
        <dbReference type="EMBL" id="MDV2888312.1"/>
    </source>
</evidence>
<sequence length="70" mass="8184">MKLLNKIRSFSFSKPDHLAYISPTEEITYGELWRHSEQIAAFLLQENFDRHLPIIVYGHMDASMIESFLG</sequence>
<keyword evidence="2" id="KW-0436">Ligase</keyword>